<keyword evidence="4 6" id="KW-1133">Transmembrane helix</keyword>
<keyword evidence="5 6" id="KW-0472">Membrane</keyword>
<dbReference type="EMBL" id="LJSX01000016">
    <property type="protein sequence ID" value="KPQ10328.1"/>
    <property type="molecule type" value="Genomic_DNA"/>
</dbReference>
<evidence type="ECO:0000256" key="1">
    <source>
        <dbReference type="ARBA" id="ARBA00004651"/>
    </source>
</evidence>
<dbReference type="AlphaFoldDB" id="A0A0P7X5X1"/>
<feature type="transmembrane region" description="Helical" evidence="6">
    <location>
        <begin position="138"/>
        <end position="157"/>
    </location>
</feature>
<evidence type="ECO:0000256" key="3">
    <source>
        <dbReference type="ARBA" id="ARBA00022692"/>
    </source>
</evidence>
<dbReference type="GO" id="GO:0022857">
    <property type="term" value="F:transmembrane transporter activity"/>
    <property type="evidence" value="ECO:0007669"/>
    <property type="project" value="InterPro"/>
</dbReference>
<evidence type="ECO:0000259" key="7">
    <source>
        <dbReference type="PROSITE" id="PS50850"/>
    </source>
</evidence>
<dbReference type="Gene3D" id="1.20.1250.20">
    <property type="entry name" value="MFS general substrate transporter like domains"/>
    <property type="match status" value="1"/>
</dbReference>
<gene>
    <name evidence="9" type="ORF">GA0071312_1111</name>
    <name evidence="8" type="ORF">HLUCCO17_11135</name>
</gene>
<evidence type="ECO:0000256" key="2">
    <source>
        <dbReference type="ARBA" id="ARBA00022475"/>
    </source>
</evidence>
<evidence type="ECO:0000256" key="4">
    <source>
        <dbReference type="ARBA" id="ARBA00022989"/>
    </source>
</evidence>
<comment type="caution">
    <text evidence="8">The sequence shown here is derived from an EMBL/GenBank/DDBJ whole genome shotgun (WGS) entry which is preliminary data.</text>
</comment>
<dbReference type="PANTHER" id="PTHR43124">
    <property type="entry name" value="PURINE EFFLUX PUMP PBUE"/>
    <property type="match status" value="1"/>
</dbReference>
<sequence>MTATTSDAHAVRATILILAIAGFASTFAGRIADPLVNVIADDLGASVQAIALLATAFALPYALIQPVLGPFGDSLGKLRVMRFCLAVLIAALIASAFMPGERSLFVMRVITGMAAGGIIPLALAVIGDRVGMETRQVAISRFLVAVILGQMAGSSLAGLLAEHLGWRGVFHLAAAITAIAFVAMTVALKPSNLVRPPFSFAVAMARYRGLVAKPRARALFALVFVEGICIMGVLPFIAPILVAREAGGAAEAGIALAGFAIGGLIYSAVVGLLLRRLGMYRMLVTGGFFSAMALIAVAFLGDWRLIAGALLLLGLGFYLLHNSFQTQVTELSADARGSAVALHACSFFLGNATGPVVVSLGTRLFGTPATLIILACVIFALGLFAAWVLARTAPQPAAA</sequence>
<feature type="transmembrane region" description="Helical" evidence="6">
    <location>
        <begin position="44"/>
        <end position="68"/>
    </location>
</feature>
<dbReference type="InterPro" id="IPR011701">
    <property type="entry name" value="MFS"/>
</dbReference>
<evidence type="ECO:0000313" key="10">
    <source>
        <dbReference type="Proteomes" id="UP000050497"/>
    </source>
</evidence>
<dbReference type="Proteomes" id="UP000050497">
    <property type="component" value="Unassembled WGS sequence"/>
</dbReference>
<evidence type="ECO:0000256" key="6">
    <source>
        <dbReference type="SAM" id="Phobius"/>
    </source>
</evidence>
<reference evidence="8 10" key="1">
    <citation type="submission" date="2015-09" db="EMBL/GenBank/DDBJ databases">
        <title>Identification and resolution of microdiversity through metagenomic sequencing of parallel consortia.</title>
        <authorList>
            <person name="Nelson W.C."/>
            <person name="Romine M.F."/>
            <person name="Lindemann S.R."/>
        </authorList>
    </citation>
    <scope>NUCLEOTIDE SEQUENCE [LARGE SCALE GENOMIC DNA]</scope>
    <source>
        <strain evidence="8">HL-109</strain>
    </source>
</reference>
<feature type="domain" description="Major facilitator superfamily (MFS) profile" evidence="7">
    <location>
        <begin position="14"/>
        <end position="393"/>
    </location>
</feature>
<feature type="transmembrane region" description="Helical" evidence="6">
    <location>
        <begin position="105"/>
        <end position="126"/>
    </location>
</feature>
<feature type="transmembrane region" description="Helical" evidence="6">
    <location>
        <begin position="371"/>
        <end position="390"/>
    </location>
</feature>
<comment type="subcellular location">
    <subcellularLocation>
        <location evidence="1">Cell membrane</location>
        <topology evidence="1">Multi-pass membrane protein</topology>
    </subcellularLocation>
</comment>
<evidence type="ECO:0000313" key="11">
    <source>
        <dbReference type="Proteomes" id="UP000182800"/>
    </source>
</evidence>
<dbReference type="STRING" id="1653334.GA0071312_1111"/>
<dbReference type="InterPro" id="IPR036259">
    <property type="entry name" value="MFS_trans_sf"/>
</dbReference>
<dbReference type="OrthoDB" id="7930524at2"/>
<evidence type="ECO:0000313" key="8">
    <source>
        <dbReference type="EMBL" id="KPQ10328.1"/>
    </source>
</evidence>
<dbReference type="PROSITE" id="PS50850">
    <property type="entry name" value="MFS"/>
    <property type="match status" value="1"/>
</dbReference>
<accession>A0A0P7X5X1</accession>
<feature type="transmembrane region" description="Helical" evidence="6">
    <location>
        <begin position="218"/>
        <end position="242"/>
    </location>
</feature>
<dbReference type="RefSeq" id="WP_074443913.1">
    <property type="nucleotide sequence ID" value="NZ_FMBM01000001.1"/>
</dbReference>
<feature type="transmembrane region" description="Helical" evidence="6">
    <location>
        <begin position="340"/>
        <end position="365"/>
    </location>
</feature>
<reference evidence="9 11" key="2">
    <citation type="submission" date="2016-08" db="EMBL/GenBank/DDBJ databases">
        <authorList>
            <person name="Varghese N."/>
            <person name="Submissions Spin"/>
        </authorList>
    </citation>
    <scope>NUCLEOTIDE SEQUENCE [LARGE SCALE GENOMIC DNA]</scope>
    <source>
        <strain evidence="9 11">HL-109</strain>
    </source>
</reference>
<keyword evidence="11" id="KW-1185">Reference proteome</keyword>
<dbReference type="InterPro" id="IPR020846">
    <property type="entry name" value="MFS_dom"/>
</dbReference>
<evidence type="ECO:0000256" key="5">
    <source>
        <dbReference type="ARBA" id="ARBA00023136"/>
    </source>
</evidence>
<dbReference type="SUPFAM" id="SSF103473">
    <property type="entry name" value="MFS general substrate transporter"/>
    <property type="match status" value="1"/>
</dbReference>
<feature type="transmembrane region" description="Helical" evidence="6">
    <location>
        <begin position="303"/>
        <end position="320"/>
    </location>
</feature>
<name>A0A0P7X5X1_9HYPH</name>
<feature type="transmembrane region" description="Helical" evidence="6">
    <location>
        <begin position="80"/>
        <end position="99"/>
    </location>
</feature>
<organism evidence="8 10">
    <name type="scientific">Saliniramus fredricksonii</name>
    <dbReference type="NCBI Taxonomy" id="1653334"/>
    <lineage>
        <taxon>Bacteria</taxon>
        <taxon>Pseudomonadati</taxon>
        <taxon>Pseudomonadota</taxon>
        <taxon>Alphaproteobacteria</taxon>
        <taxon>Hyphomicrobiales</taxon>
        <taxon>Salinarimonadaceae</taxon>
        <taxon>Saliniramus</taxon>
    </lineage>
</organism>
<feature type="transmembrane region" description="Helical" evidence="6">
    <location>
        <begin position="280"/>
        <end position="297"/>
    </location>
</feature>
<keyword evidence="3 6" id="KW-0812">Transmembrane</keyword>
<dbReference type="Pfam" id="PF07690">
    <property type="entry name" value="MFS_1"/>
    <property type="match status" value="1"/>
</dbReference>
<feature type="transmembrane region" description="Helical" evidence="6">
    <location>
        <begin position="254"/>
        <end position="273"/>
    </location>
</feature>
<evidence type="ECO:0000313" key="9">
    <source>
        <dbReference type="EMBL" id="SCC79711.1"/>
    </source>
</evidence>
<proteinExistence type="predicted"/>
<feature type="transmembrane region" description="Helical" evidence="6">
    <location>
        <begin position="169"/>
        <end position="188"/>
    </location>
</feature>
<keyword evidence="2" id="KW-1003">Cell membrane</keyword>
<dbReference type="Proteomes" id="UP000182800">
    <property type="component" value="Unassembled WGS sequence"/>
</dbReference>
<dbReference type="CDD" id="cd17324">
    <property type="entry name" value="MFS_NepI_like"/>
    <property type="match status" value="1"/>
</dbReference>
<dbReference type="EMBL" id="FMBM01000001">
    <property type="protein sequence ID" value="SCC79711.1"/>
    <property type="molecule type" value="Genomic_DNA"/>
</dbReference>
<dbReference type="InterPro" id="IPR050189">
    <property type="entry name" value="MFS_Efflux_Transporters"/>
</dbReference>
<dbReference type="PANTHER" id="PTHR43124:SF3">
    <property type="entry name" value="CHLORAMPHENICOL EFFLUX PUMP RV0191"/>
    <property type="match status" value="1"/>
</dbReference>
<protein>
    <submittedName>
        <fullName evidence="8 9">Arabinose efflux permease</fullName>
    </submittedName>
</protein>
<dbReference type="GO" id="GO:0005886">
    <property type="term" value="C:plasma membrane"/>
    <property type="evidence" value="ECO:0007669"/>
    <property type="project" value="UniProtKB-SubCell"/>
</dbReference>